<proteinExistence type="predicted"/>
<sequence>MDVRMSGVEVSPIWLPINALRQAQGDKANSSLCALRNPLRLCGKNLKTNVRQKVCHIELVEMF</sequence>
<accession>A0A3D8YI25</accession>
<name>A0A3D8YI25_9BACT</name>
<keyword evidence="2" id="KW-1185">Reference proteome</keyword>
<comment type="caution">
    <text evidence="1">The sequence shown here is derived from an EMBL/GenBank/DDBJ whole genome shotgun (WGS) entry which is preliminary data.</text>
</comment>
<evidence type="ECO:0000313" key="1">
    <source>
        <dbReference type="EMBL" id="REA64478.1"/>
    </source>
</evidence>
<protein>
    <submittedName>
        <fullName evidence="1">Uncharacterized protein</fullName>
    </submittedName>
</protein>
<gene>
    <name evidence="1" type="ORF">DSL64_02715</name>
</gene>
<dbReference type="EMBL" id="QNUL01000001">
    <property type="protein sequence ID" value="REA64478.1"/>
    <property type="molecule type" value="Genomic_DNA"/>
</dbReference>
<organism evidence="1 2">
    <name type="scientific">Dyadobacter luteus</name>
    <dbReference type="NCBI Taxonomy" id="2259619"/>
    <lineage>
        <taxon>Bacteria</taxon>
        <taxon>Pseudomonadati</taxon>
        <taxon>Bacteroidota</taxon>
        <taxon>Cytophagia</taxon>
        <taxon>Cytophagales</taxon>
        <taxon>Spirosomataceae</taxon>
        <taxon>Dyadobacter</taxon>
    </lineage>
</organism>
<reference evidence="1 2" key="1">
    <citation type="submission" date="2018-07" db="EMBL/GenBank/DDBJ databases">
        <title>Dyadobacter roseus sp. nov., isolated from rose rhizosphere soil.</title>
        <authorList>
            <person name="Chen L."/>
        </authorList>
    </citation>
    <scope>NUCLEOTIDE SEQUENCE [LARGE SCALE GENOMIC DNA]</scope>
    <source>
        <strain evidence="1 2">RS19</strain>
    </source>
</reference>
<evidence type="ECO:0000313" key="2">
    <source>
        <dbReference type="Proteomes" id="UP000256373"/>
    </source>
</evidence>
<dbReference type="AlphaFoldDB" id="A0A3D8YI25"/>
<dbReference type="Proteomes" id="UP000256373">
    <property type="component" value="Unassembled WGS sequence"/>
</dbReference>